<dbReference type="RefSeq" id="WP_341367373.1">
    <property type="nucleotide sequence ID" value="NZ_CP150951.2"/>
</dbReference>
<dbReference type="InterPro" id="IPR001227">
    <property type="entry name" value="Ac_transferase_dom_sf"/>
</dbReference>
<name>A0ABZ2V5L6_9RHOB</name>
<protein>
    <submittedName>
        <fullName evidence="10">Non-ribosomal peptide synthetase/type I polyketide synthase</fullName>
    </submittedName>
</protein>
<evidence type="ECO:0000256" key="4">
    <source>
        <dbReference type="ARBA" id="ARBA00022679"/>
    </source>
</evidence>
<sequence length="2597" mass="275815">MNQDRVIPEELEGAIAITGVAGRFPGAKSVSEFWDAVKEGRDLIRPHAPDTLADNFSDAARAQDNYVPVRPAIDGADMFDAPFFDMLPREADQTDPQFRVFLETCWQALEDAGHDPARAPGPIGVFGGASMSTYFLNNVLGDRAKTEDFVSTYQLGDYQQFMGALSDTLATRVAFRMGLTGPAITVSTACSTSLVAVAQACQSLEGFHCDMALAGGVSITFPQERGYFYQEGGMVSHDGHCRPFDAGATGTVFGHGAGVVTLRRYEDALADGDQIYALIRGFGLNNDGSDKIAFTAPSVTGQAMAIAQAQGMAEIEPSSIGYVECHGTGTPLGDPIEFEGLKRAFAGTPAGRTALGSAKANIGHCDAAAGVVGLIKTALMLREKTIPPMANYTAPNPKIDLDQSPFRIPTKAQVWDEPGPLRAGISALGVGGTNAHLVLEEAPEPVSAPASGLFTLPISAKDPAALTARALELADRLETDDTLSLADVAFTLQEGRRVFDHRHSVTAATGAEAAAALRAPFRAQVAKNDGPPVMFMFPGQGAQYPGMGQGLYAAEPTFSNIVDQGREILSPLLDLDIADLLYGAQDQDSAARVLRDTAITQPALYLVEYATARLWQEHGIQPTAMIGHSVGEFVAATLAGVMDFETGLNLIAARGRLMRDQPTGAMLSVRAGMDEIAPLLCDGVDIAARNAPKLIVLAGPDAAIAEMETRLNAADLPGKRLHTSHAFHSAMMDPVVAQLSAEAAKYSFAAPRIPYVSCVSGTWITDAEACDPAYWARHCRAKVNFQSGLQTLCAGDMPPILLEVGPGRGLGAFAAQGIARDGRQAIVQSLPDHSAADQDQHSMAAALGALWTSGAAVDWSLTRKMPGQRISLPGYPFQKKRHWIDPPTPIARQSSSPAAPDSPQFIQTSDTMPTQPATPDRHDKLTHDILSLLAELSGDSFSNDDASCTFLELGFDSLLLGQVTQRLQRDMDVALTFRQLMTDFPTVNDLVTHLDGVLPAEAPAPAPVVTPAPQAAPSMQMPAQVSGDFGALMQAQTQAMLTLFDSQMRAMGGGQPAPEPVATPAPEPQTTRAPVAQSSNEDTARHDLNRRSAAQADFTPAQLTFVDEVCKAYSDKFPTSKARAQEGRRALADPRTASGFRSEWKELVFPVIAETSKGARLVDPDGNAFVDLVNGFGQTAFGHAPDFVTKAVAAQMEKGFAIGPQTQLAHEVAQKFLAVTGHDRVTFCNTGSEAVMAAMRLARAVTGRDTVVCFKGDYHGQFDEVLVKGRKSGDPTALPAVAGVPAGSVKNMVVLDYGSDAALDWIRDNIGEIAAVLIEPVQSRHPELRPRAFCEEVRRVTADNGAALILDEIVTGFRVARGGIQELWGIKADMATYGKVVGGGMPVGVLSGAARFLDALDGGHWHFGDDSIPEVPPTFFAGTFVRHPLVLAALSAVLDHIDGEGAALYDRVAPRTDQLLNQMNDILEQRGLPRAVTGFSSWLIVNLSAHDPRASLLYPLMRLGGVHVHDGYPWFFTTAHSEADFDTVAQVFANAIDRLQSAGILTGDAPQIGGLTTLPLTEPQKEVWMAAQLGDAASGVFIESISLRLTGALDVSGLEAALNDVIARHDALRLRFAASGETAEVMAQLKLSLDAEQLDEAGLAALIKADATAPFDLVNGPLIRAKLAQLGPQEHVLVLTTHHIICDGWSTYLMIEELAALYNARLSGATTDLPQPVSFAAYAADPSHHSPADSTLAFWGEQFPAAPELPDLPTDTRRNDQRSFEGATYSYLIDADLGKSLKRAAGKEGITLFTALSGALAALLSRLSGMQDTVLAVPTAGQTLLPDSHLVGHCVNLLPVKFHCDGQDSLRSYLKGAGTTVLDCFDHGDTTYGAILQAVGLRGDLNRQPLTEVQFNLDQQPADFGFSGLETQMQSNPRAHTNFDLIFNVTEEKAGLRIDLTYASDILSQDTVARWCGHYHQLLAAMAQDLDMSVASAPILSDQNSSALAKLGNDTACAASPFERADAMITHQAGQTPGAIAIEDASGTMDYATLAQKSDALAAALQKKLPEPGAYVAVMVARSADLIVALLAVMKAGHIYVPLDPYHPQSRLRQVLETAGATGLIHQGDAPALAAGLDITCIDVGAKQPKGKPKQIKRTDDLAYAIFTSGSTGTPKGVEIPHRALVNLLTSMAEKPGFTAADTLLSVTTVSFDIAALELFLPLITGGKVIIAAEEDIREAFPLVTRLSRGDVTVLQATPTLWQMLVEAGLKATPNLKMLVGGEPLPRDLADQLRDLGGELWNMYGPTETTIWSSCGRVDGGEIDIGQPIANTVMHVLDANDQLCPIGVVGELNIGGAGLAQGYLGQAELTNAAFRDVDLPGEGVTRLYRTGDLARRQADGSIALLGRRDGQVKLRGFRIELSEIEVALRGIDGIKAAAVDLRDGPAGPVLAAFYVADGQAPDIAALSASLAQALPGYMVPGRFQQLDALPQTGNGKLDRRALPALDPNGPAPTMAREIKAPSTDTERLLAEIWGDVLGLEVIGTQDDLFALGADSLSIFRIAARMIDRNLGIEARHLMQHPTIEGVAKLIAAQADAPRAPSLKDFRNGARRKTAVPA</sequence>
<dbReference type="NCBIfam" id="TIGR01733">
    <property type="entry name" value="AA-adenyl-dom"/>
    <property type="match status" value="1"/>
</dbReference>
<evidence type="ECO:0000259" key="9">
    <source>
        <dbReference type="PROSITE" id="PS52004"/>
    </source>
</evidence>
<dbReference type="InterPro" id="IPR014030">
    <property type="entry name" value="Ketoacyl_synth_N"/>
</dbReference>
<dbReference type="InterPro" id="IPR049704">
    <property type="entry name" value="Aminotrans_3_PPA_site"/>
</dbReference>
<dbReference type="Gene3D" id="3.40.47.10">
    <property type="match status" value="1"/>
</dbReference>
<dbReference type="InterPro" id="IPR023213">
    <property type="entry name" value="CAT-like_dom_sf"/>
</dbReference>
<feature type="compositionally biased region" description="Low complexity" evidence="7">
    <location>
        <begin position="894"/>
        <end position="903"/>
    </location>
</feature>
<keyword evidence="5" id="KW-0663">Pyridoxal phosphate</keyword>
<accession>A0ABZ2V5L6</accession>
<dbReference type="PANTHER" id="PTHR43775:SF37">
    <property type="entry name" value="SI:DKEY-61P9.11"/>
    <property type="match status" value="1"/>
</dbReference>
<evidence type="ECO:0000256" key="3">
    <source>
        <dbReference type="ARBA" id="ARBA00022553"/>
    </source>
</evidence>
<dbReference type="SUPFAM" id="SSF56801">
    <property type="entry name" value="Acetyl-CoA synthetase-like"/>
    <property type="match status" value="1"/>
</dbReference>
<dbReference type="Pfam" id="PF00550">
    <property type="entry name" value="PP-binding"/>
    <property type="match status" value="2"/>
</dbReference>
<keyword evidence="11" id="KW-1185">Reference proteome</keyword>
<evidence type="ECO:0000256" key="7">
    <source>
        <dbReference type="SAM" id="MobiDB-lite"/>
    </source>
</evidence>
<keyword evidence="4" id="KW-0808">Transferase</keyword>
<evidence type="ECO:0000256" key="6">
    <source>
        <dbReference type="ARBA" id="ARBA00029443"/>
    </source>
</evidence>
<dbReference type="SUPFAM" id="SSF55048">
    <property type="entry name" value="Probable ACP-binding domain of malonyl-CoA ACP transacylase"/>
    <property type="match status" value="1"/>
</dbReference>
<dbReference type="CDD" id="cd19531">
    <property type="entry name" value="LCL_NRPS-like"/>
    <property type="match status" value="1"/>
</dbReference>
<feature type="region of interest" description="Disordered" evidence="7">
    <location>
        <begin position="1049"/>
        <end position="1084"/>
    </location>
</feature>
<dbReference type="Gene3D" id="3.40.640.10">
    <property type="entry name" value="Type I PLP-dependent aspartate aminotransferase-like (Major domain)"/>
    <property type="match status" value="1"/>
</dbReference>
<dbReference type="InterPro" id="IPR050091">
    <property type="entry name" value="PKS_NRPS_Biosynth_Enz"/>
</dbReference>
<dbReference type="SUPFAM" id="SSF53383">
    <property type="entry name" value="PLP-dependent transferases"/>
    <property type="match status" value="1"/>
</dbReference>
<dbReference type="InterPro" id="IPR015424">
    <property type="entry name" value="PyrdxlP-dep_Trfase"/>
</dbReference>
<feature type="compositionally biased region" description="Pro residues" evidence="7">
    <location>
        <begin position="1057"/>
        <end position="1067"/>
    </location>
</feature>
<dbReference type="SUPFAM" id="SSF53901">
    <property type="entry name" value="Thiolase-like"/>
    <property type="match status" value="1"/>
</dbReference>
<dbReference type="InterPro" id="IPR018201">
    <property type="entry name" value="Ketoacyl_synth_AS"/>
</dbReference>
<dbReference type="Pfam" id="PF00109">
    <property type="entry name" value="ketoacyl-synt"/>
    <property type="match status" value="1"/>
</dbReference>
<evidence type="ECO:0000313" key="10">
    <source>
        <dbReference type="EMBL" id="WZC49263.1"/>
    </source>
</evidence>
<dbReference type="InterPro" id="IPR016036">
    <property type="entry name" value="Malonyl_transacylase_ACP-bd"/>
</dbReference>
<feature type="region of interest" description="Disordered" evidence="7">
    <location>
        <begin position="2477"/>
        <end position="2496"/>
    </location>
</feature>
<dbReference type="SUPFAM" id="SSF52777">
    <property type="entry name" value="CoA-dependent acyltransferases"/>
    <property type="match status" value="2"/>
</dbReference>
<dbReference type="Pfam" id="PF02801">
    <property type="entry name" value="Ketoacyl-synt_C"/>
    <property type="match status" value="1"/>
</dbReference>
<feature type="compositionally biased region" description="Polar residues" evidence="7">
    <location>
        <begin position="904"/>
        <end position="917"/>
    </location>
</feature>
<dbReference type="Gene3D" id="3.30.559.30">
    <property type="entry name" value="Nonribosomal peptide synthetase, condensation domain"/>
    <property type="match status" value="1"/>
</dbReference>
<dbReference type="InterPro" id="IPR005814">
    <property type="entry name" value="Aminotrans_3"/>
</dbReference>
<keyword evidence="3" id="KW-0597">Phosphoprotein</keyword>
<dbReference type="Gene3D" id="3.30.70.3290">
    <property type="match status" value="1"/>
</dbReference>
<dbReference type="Gene3D" id="1.10.1200.10">
    <property type="entry name" value="ACP-like"/>
    <property type="match status" value="2"/>
</dbReference>
<dbReference type="Gene3D" id="3.30.70.250">
    <property type="entry name" value="Malonyl-CoA ACP transacylase, ACP-binding"/>
    <property type="match status" value="1"/>
</dbReference>
<feature type="region of interest" description="Disordered" evidence="7">
    <location>
        <begin position="890"/>
        <end position="920"/>
    </location>
</feature>
<dbReference type="InterPro" id="IPR016035">
    <property type="entry name" value="Acyl_Trfase/lysoPLipase"/>
</dbReference>
<dbReference type="PROSITE" id="PS00600">
    <property type="entry name" value="AA_TRANSFER_CLASS_3"/>
    <property type="match status" value="1"/>
</dbReference>
<dbReference type="InterPro" id="IPR020806">
    <property type="entry name" value="PKS_PP-bd"/>
</dbReference>
<dbReference type="CDD" id="cd00833">
    <property type="entry name" value="PKS"/>
    <property type="match status" value="1"/>
</dbReference>
<dbReference type="Gene3D" id="3.30.559.10">
    <property type="entry name" value="Chloramphenicol acetyltransferase-like domain"/>
    <property type="match status" value="1"/>
</dbReference>
<dbReference type="Pfam" id="PF13193">
    <property type="entry name" value="AMP-binding_C"/>
    <property type="match status" value="1"/>
</dbReference>
<dbReference type="SUPFAM" id="SSF47336">
    <property type="entry name" value="ACP-like"/>
    <property type="match status" value="2"/>
</dbReference>
<evidence type="ECO:0000259" key="8">
    <source>
        <dbReference type="PROSITE" id="PS50075"/>
    </source>
</evidence>
<organism evidence="10 11">
    <name type="scientific">Yoonia phaeophyticola</name>
    <dbReference type="NCBI Taxonomy" id="3137369"/>
    <lineage>
        <taxon>Bacteria</taxon>
        <taxon>Pseudomonadati</taxon>
        <taxon>Pseudomonadota</taxon>
        <taxon>Alphaproteobacteria</taxon>
        <taxon>Rhodobacterales</taxon>
        <taxon>Paracoccaceae</taxon>
        <taxon>Yoonia</taxon>
    </lineage>
</organism>
<dbReference type="Pfam" id="PF00698">
    <property type="entry name" value="Acyl_transf_1"/>
    <property type="match status" value="1"/>
</dbReference>
<dbReference type="PROSITE" id="PS50075">
    <property type="entry name" value="CARRIER"/>
    <property type="match status" value="2"/>
</dbReference>
<gene>
    <name evidence="10" type="ORF">AABB29_00955</name>
</gene>
<dbReference type="Gene3D" id="3.40.50.980">
    <property type="match status" value="2"/>
</dbReference>
<dbReference type="Gene3D" id="3.30.300.30">
    <property type="match status" value="1"/>
</dbReference>
<evidence type="ECO:0000256" key="5">
    <source>
        <dbReference type="ARBA" id="ARBA00022898"/>
    </source>
</evidence>
<feature type="domain" description="Ketosynthase family 3 (KS3)" evidence="9">
    <location>
        <begin position="12"/>
        <end position="441"/>
    </location>
</feature>
<dbReference type="Gene3D" id="3.90.1150.10">
    <property type="entry name" value="Aspartate Aminotransferase, domain 1"/>
    <property type="match status" value="1"/>
</dbReference>
<dbReference type="InterPro" id="IPR045851">
    <property type="entry name" value="AMP-bd_C_sf"/>
</dbReference>
<dbReference type="InterPro" id="IPR000873">
    <property type="entry name" value="AMP-dep_synth/lig_dom"/>
</dbReference>
<evidence type="ECO:0000313" key="11">
    <source>
        <dbReference type="Proteomes" id="UP001440612"/>
    </source>
</evidence>
<dbReference type="InterPro" id="IPR036736">
    <property type="entry name" value="ACP-like_sf"/>
</dbReference>
<dbReference type="PANTHER" id="PTHR43775">
    <property type="entry name" value="FATTY ACID SYNTHASE"/>
    <property type="match status" value="1"/>
</dbReference>
<dbReference type="Gene3D" id="2.30.38.10">
    <property type="entry name" value="Luciferase, Domain 3"/>
    <property type="match status" value="1"/>
</dbReference>
<dbReference type="InterPro" id="IPR020841">
    <property type="entry name" value="PKS_Beta-ketoAc_synthase_dom"/>
</dbReference>
<dbReference type="Proteomes" id="UP001440612">
    <property type="component" value="Chromosome"/>
</dbReference>
<dbReference type="Pfam" id="PF00202">
    <property type="entry name" value="Aminotran_3"/>
    <property type="match status" value="1"/>
</dbReference>
<dbReference type="SMART" id="SM00823">
    <property type="entry name" value="PKS_PP"/>
    <property type="match status" value="2"/>
</dbReference>
<dbReference type="InterPro" id="IPR014043">
    <property type="entry name" value="Acyl_transferase_dom"/>
</dbReference>
<dbReference type="InterPro" id="IPR015421">
    <property type="entry name" value="PyrdxlP-dep_Trfase_major"/>
</dbReference>
<dbReference type="Pfam" id="PF00501">
    <property type="entry name" value="AMP-binding"/>
    <property type="match status" value="1"/>
</dbReference>
<comment type="cofactor">
    <cofactor evidence="1">
        <name>pyridoxal 5'-phosphate</name>
        <dbReference type="ChEBI" id="CHEBI:597326"/>
    </cofactor>
</comment>
<dbReference type="SMART" id="SM00827">
    <property type="entry name" value="PKS_AT"/>
    <property type="match status" value="1"/>
</dbReference>
<feature type="domain" description="Carrier" evidence="8">
    <location>
        <begin position="2500"/>
        <end position="2574"/>
    </location>
</feature>
<dbReference type="Pfam" id="PF22621">
    <property type="entry name" value="CurL-like_PKS_C"/>
    <property type="match status" value="1"/>
</dbReference>
<proteinExistence type="inferred from homology"/>
<dbReference type="SMART" id="SM00825">
    <property type="entry name" value="PKS_KS"/>
    <property type="match status" value="1"/>
</dbReference>
<evidence type="ECO:0000256" key="1">
    <source>
        <dbReference type="ARBA" id="ARBA00001933"/>
    </source>
</evidence>
<dbReference type="InterPro" id="IPR016039">
    <property type="entry name" value="Thiolase-like"/>
</dbReference>
<comment type="similarity">
    <text evidence="6">In the C-terminal section; belongs to the NRP synthetase family.</text>
</comment>
<dbReference type="Gene3D" id="3.40.366.10">
    <property type="entry name" value="Malonyl-Coenzyme A Acyl Carrier Protein, domain 2"/>
    <property type="match status" value="1"/>
</dbReference>
<dbReference type="InterPro" id="IPR025110">
    <property type="entry name" value="AMP-bd_C"/>
</dbReference>
<reference evidence="11" key="1">
    <citation type="submission" date="2024-04" db="EMBL/GenBank/DDBJ databases">
        <title>Phylogenomic analyses of a clade within the roseobacter group suggest taxonomic reassignments of species of the genera Aestuariivita, Citreicella, Loktanella, Nautella, Pelagibaca, Ruegeria, Thalassobius, Thiobacimonas and Tropicibacter, and the proposal o.</title>
        <authorList>
            <person name="Jeon C.O."/>
        </authorList>
    </citation>
    <scope>NUCLEOTIDE SEQUENCE [LARGE SCALE GENOMIC DNA]</scope>
    <source>
        <strain evidence="11">BS5-3</strain>
    </source>
</reference>
<feature type="domain" description="Carrier" evidence="8">
    <location>
        <begin position="916"/>
        <end position="998"/>
    </location>
</feature>
<dbReference type="InterPro" id="IPR014031">
    <property type="entry name" value="Ketoacyl_synth_C"/>
</dbReference>
<dbReference type="InterPro" id="IPR015422">
    <property type="entry name" value="PyrdxlP-dep_Trfase_small"/>
</dbReference>
<dbReference type="InterPro" id="IPR001242">
    <property type="entry name" value="Condensation_dom"/>
</dbReference>
<dbReference type="Pfam" id="PF00668">
    <property type="entry name" value="Condensation"/>
    <property type="match status" value="1"/>
</dbReference>
<dbReference type="PROSITE" id="PS52004">
    <property type="entry name" value="KS3_2"/>
    <property type="match status" value="1"/>
</dbReference>
<keyword evidence="2" id="KW-0596">Phosphopantetheine</keyword>
<dbReference type="EMBL" id="CP150951">
    <property type="protein sequence ID" value="WZC49263.1"/>
    <property type="molecule type" value="Genomic_DNA"/>
</dbReference>
<dbReference type="SUPFAM" id="SSF52151">
    <property type="entry name" value="FabD/lysophospholipase-like"/>
    <property type="match status" value="1"/>
</dbReference>
<dbReference type="InterPro" id="IPR010071">
    <property type="entry name" value="AA_adenyl_dom"/>
</dbReference>
<dbReference type="PROSITE" id="PS00606">
    <property type="entry name" value="KS3_1"/>
    <property type="match status" value="1"/>
</dbReference>
<dbReference type="InterPro" id="IPR009081">
    <property type="entry name" value="PP-bd_ACP"/>
</dbReference>
<evidence type="ECO:0000256" key="2">
    <source>
        <dbReference type="ARBA" id="ARBA00022450"/>
    </source>
</evidence>